<proteinExistence type="predicted"/>
<sequence>MPTAPGTNRSYSPRDAITSLMMLFPNLRSTSFFNVILDKLPIHPGACSHVKEVKLLFCSASVMGMNTFMSHFLHLDTLQISWPELMLPPIYFYKAKLIERINAGCLSAFLKNVGDTLHEFSAINNDWPTPDESQFTKLTWILTSLFPDIRIDVRVRRSTVIVPGHEGTFSEMSLQDLPAPFLRLLRVRLIVTKKERKFYDSSYTETTVKVIELYTYHSGSCSSQN</sequence>
<protein>
    <submittedName>
        <fullName evidence="1">Uncharacterized protein</fullName>
    </submittedName>
</protein>
<evidence type="ECO:0000313" key="1">
    <source>
        <dbReference type="EMBL" id="KAK0436971.1"/>
    </source>
</evidence>
<dbReference type="EMBL" id="JAUEPS010000118">
    <property type="protein sequence ID" value="KAK0436971.1"/>
    <property type="molecule type" value="Genomic_DNA"/>
</dbReference>
<reference evidence="1" key="1">
    <citation type="submission" date="2023-06" db="EMBL/GenBank/DDBJ databases">
        <authorList>
            <consortium name="Lawrence Berkeley National Laboratory"/>
            <person name="Ahrendt S."/>
            <person name="Sahu N."/>
            <person name="Indic B."/>
            <person name="Wong-Bajracharya J."/>
            <person name="Merenyi Z."/>
            <person name="Ke H.-M."/>
            <person name="Monk M."/>
            <person name="Kocsube S."/>
            <person name="Drula E."/>
            <person name="Lipzen A."/>
            <person name="Balint B."/>
            <person name="Henrissat B."/>
            <person name="Andreopoulos B."/>
            <person name="Martin F.M."/>
            <person name="Harder C.B."/>
            <person name="Rigling D."/>
            <person name="Ford K.L."/>
            <person name="Foster G.D."/>
            <person name="Pangilinan J."/>
            <person name="Papanicolaou A."/>
            <person name="Barry K."/>
            <person name="LaButti K."/>
            <person name="Viragh M."/>
            <person name="Koriabine M."/>
            <person name="Yan M."/>
            <person name="Riley R."/>
            <person name="Champramary S."/>
            <person name="Plett K.L."/>
            <person name="Tsai I.J."/>
            <person name="Slot J."/>
            <person name="Sipos G."/>
            <person name="Plett J."/>
            <person name="Nagy L.G."/>
            <person name="Grigoriev I.V."/>
        </authorList>
    </citation>
    <scope>NUCLEOTIDE SEQUENCE</scope>
    <source>
        <strain evidence="1">CCBAS 213</strain>
    </source>
</reference>
<dbReference type="AlphaFoldDB" id="A0AA39J6F9"/>
<organism evidence="1 2">
    <name type="scientific">Armillaria tabescens</name>
    <name type="common">Ringless honey mushroom</name>
    <name type="synonym">Agaricus tabescens</name>
    <dbReference type="NCBI Taxonomy" id="1929756"/>
    <lineage>
        <taxon>Eukaryota</taxon>
        <taxon>Fungi</taxon>
        <taxon>Dikarya</taxon>
        <taxon>Basidiomycota</taxon>
        <taxon>Agaricomycotina</taxon>
        <taxon>Agaricomycetes</taxon>
        <taxon>Agaricomycetidae</taxon>
        <taxon>Agaricales</taxon>
        <taxon>Marasmiineae</taxon>
        <taxon>Physalacriaceae</taxon>
        <taxon>Desarmillaria</taxon>
    </lineage>
</organism>
<accession>A0AA39J6F9</accession>
<comment type="caution">
    <text evidence="1">The sequence shown here is derived from an EMBL/GenBank/DDBJ whole genome shotgun (WGS) entry which is preliminary data.</text>
</comment>
<name>A0AA39J6F9_ARMTA</name>
<keyword evidence="2" id="KW-1185">Reference proteome</keyword>
<dbReference type="GeneID" id="85354053"/>
<evidence type="ECO:0000313" key="2">
    <source>
        <dbReference type="Proteomes" id="UP001175211"/>
    </source>
</evidence>
<gene>
    <name evidence="1" type="ORF">EV420DRAFT_1487297</name>
</gene>
<dbReference type="RefSeq" id="XP_060322424.1">
    <property type="nucleotide sequence ID" value="XM_060470505.1"/>
</dbReference>
<dbReference type="Proteomes" id="UP001175211">
    <property type="component" value="Unassembled WGS sequence"/>
</dbReference>